<evidence type="ECO:0000313" key="3">
    <source>
        <dbReference type="EMBL" id="TCV86658.1"/>
    </source>
</evidence>
<dbReference type="AlphaFoldDB" id="A0A4R3Y6Z4"/>
<protein>
    <submittedName>
        <fullName evidence="3">Uncharacterized protein DUF3631</fullName>
    </submittedName>
</protein>
<proteinExistence type="predicted"/>
<gene>
    <name evidence="3" type="ORF">EDC63_10619</name>
</gene>
<reference evidence="3 4" key="1">
    <citation type="submission" date="2019-03" db="EMBL/GenBank/DDBJ databases">
        <title>Genomic Encyclopedia of Type Strains, Phase IV (KMG-IV): sequencing the most valuable type-strain genomes for metagenomic binning, comparative biology and taxonomic classification.</title>
        <authorList>
            <person name="Goeker M."/>
        </authorList>
    </citation>
    <scope>NUCLEOTIDE SEQUENCE [LARGE SCALE GENOMIC DNA]</scope>
    <source>
        <strain evidence="3 4">DSM 100309</strain>
    </source>
</reference>
<feature type="domain" description="DUF3631" evidence="2">
    <location>
        <begin position="270"/>
        <end position="450"/>
    </location>
</feature>
<dbReference type="RefSeq" id="WP_124948084.1">
    <property type="nucleotide sequence ID" value="NZ_BHVT01000076.1"/>
</dbReference>
<sequence>MMTNILPSLVEKISPIDIKAGTQAVPETENITGITPAAPQQEDDEVIARLATMKPMDYDRVRTEQAKALGVQVKTLDGMVKAARNEENGLMLPFLEVEPHPEPIDPAQLLNDISNIICRFIVMDIEQADAAALWVAFTWFIDAAEVAPLAIINAPEKACGKSQFLDLLGRMVARPLSAANSSTAFMFRAVEMWTPTILIDEADTFIRENDEIKGLINAGYTRANAFVGRVVGDNHEPKLFKVWGAKALAGISLEKHLPDATMSRAIVFNLRRKLPHESVARLRHAESDLFKNYSSKLARFADDYSQQIRLSHPALPDELGDRAQDNWEPLLAIAECAGPDWVLRATTAALKLSSTGEASVSIGNELLADIQYVFECKHVEKISTADLIEALMKDEENSWATYNRGKPLTPRQLAKQLSGYGIKSKTVRLGPKNTPKGFDKAQFEDSFARYLLSPTKLPQQRNELPESNNGEAGVVAGNTQHSSNDTAGNVLDCPQLFRNDSATPEAISGINCGDVADKTANLGDNTGAPTVPAF</sequence>
<evidence type="ECO:0000256" key="1">
    <source>
        <dbReference type="SAM" id="MobiDB-lite"/>
    </source>
</evidence>
<keyword evidence="4" id="KW-1185">Reference proteome</keyword>
<organism evidence="3 4">
    <name type="scientific">Sulfurirhabdus autotrophica</name>
    <dbReference type="NCBI Taxonomy" id="1706046"/>
    <lineage>
        <taxon>Bacteria</taxon>
        <taxon>Pseudomonadati</taxon>
        <taxon>Pseudomonadota</taxon>
        <taxon>Betaproteobacteria</taxon>
        <taxon>Nitrosomonadales</taxon>
        <taxon>Sulfuricellaceae</taxon>
        <taxon>Sulfurirhabdus</taxon>
    </lineage>
</organism>
<dbReference type="InterPro" id="IPR022081">
    <property type="entry name" value="DUF3631"/>
</dbReference>
<accession>A0A4R3Y6Z4</accession>
<evidence type="ECO:0000313" key="4">
    <source>
        <dbReference type="Proteomes" id="UP000295367"/>
    </source>
</evidence>
<name>A0A4R3Y6Z4_9PROT</name>
<feature type="compositionally biased region" description="Polar residues" evidence="1">
    <location>
        <begin position="477"/>
        <end position="487"/>
    </location>
</feature>
<dbReference type="EMBL" id="SMCO01000006">
    <property type="protein sequence ID" value="TCV86658.1"/>
    <property type="molecule type" value="Genomic_DNA"/>
</dbReference>
<dbReference type="Proteomes" id="UP000295367">
    <property type="component" value="Unassembled WGS sequence"/>
</dbReference>
<evidence type="ECO:0000259" key="2">
    <source>
        <dbReference type="Pfam" id="PF12307"/>
    </source>
</evidence>
<dbReference type="OrthoDB" id="5959484at2"/>
<dbReference type="Pfam" id="PF12307">
    <property type="entry name" value="DUF3631"/>
    <property type="match status" value="1"/>
</dbReference>
<feature type="region of interest" description="Disordered" evidence="1">
    <location>
        <begin position="459"/>
        <end position="487"/>
    </location>
</feature>
<comment type="caution">
    <text evidence="3">The sequence shown here is derived from an EMBL/GenBank/DDBJ whole genome shotgun (WGS) entry which is preliminary data.</text>
</comment>
<feature type="compositionally biased region" description="Polar residues" evidence="1">
    <location>
        <begin position="459"/>
        <end position="470"/>
    </location>
</feature>